<evidence type="ECO:0000256" key="1">
    <source>
        <dbReference type="SAM" id="SignalP"/>
    </source>
</evidence>
<keyword evidence="3" id="KW-1185">Reference proteome</keyword>
<feature type="chain" id="PRO_5042071334" evidence="1">
    <location>
        <begin position="27"/>
        <end position="69"/>
    </location>
</feature>
<accession>A0AAD7NAI9</accession>
<name>A0AAD7NAI9_9AGAR</name>
<evidence type="ECO:0000313" key="2">
    <source>
        <dbReference type="EMBL" id="KAJ7752650.1"/>
    </source>
</evidence>
<sequence length="69" mass="7657">MHFAAKNYLRLILSIVALANAIVVYGTPITNTAPAVEEKRIFGYPDHTVDHPAENEKRIFGYPSQDITG</sequence>
<proteinExistence type="predicted"/>
<dbReference type="AlphaFoldDB" id="A0AAD7NAI9"/>
<evidence type="ECO:0000313" key="3">
    <source>
        <dbReference type="Proteomes" id="UP001215598"/>
    </source>
</evidence>
<comment type="caution">
    <text evidence="2">The sequence shown here is derived from an EMBL/GenBank/DDBJ whole genome shotgun (WGS) entry which is preliminary data.</text>
</comment>
<feature type="signal peptide" evidence="1">
    <location>
        <begin position="1"/>
        <end position="26"/>
    </location>
</feature>
<dbReference type="Proteomes" id="UP001215598">
    <property type="component" value="Unassembled WGS sequence"/>
</dbReference>
<keyword evidence="1" id="KW-0732">Signal</keyword>
<reference evidence="2" key="1">
    <citation type="submission" date="2023-03" db="EMBL/GenBank/DDBJ databases">
        <title>Massive genome expansion in bonnet fungi (Mycena s.s.) driven by repeated elements and novel gene families across ecological guilds.</title>
        <authorList>
            <consortium name="Lawrence Berkeley National Laboratory"/>
            <person name="Harder C.B."/>
            <person name="Miyauchi S."/>
            <person name="Viragh M."/>
            <person name="Kuo A."/>
            <person name="Thoen E."/>
            <person name="Andreopoulos B."/>
            <person name="Lu D."/>
            <person name="Skrede I."/>
            <person name="Drula E."/>
            <person name="Henrissat B."/>
            <person name="Morin E."/>
            <person name="Kohler A."/>
            <person name="Barry K."/>
            <person name="LaButti K."/>
            <person name="Morin E."/>
            <person name="Salamov A."/>
            <person name="Lipzen A."/>
            <person name="Mereny Z."/>
            <person name="Hegedus B."/>
            <person name="Baldrian P."/>
            <person name="Stursova M."/>
            <person name="Weitz H."/>
            <person name="Taylor A."/>
            <person name="Grigoriev I.V."/>
            <person name="Nagy L.G."/>
            <person name="Martin F."/>
            <person name="Kauserud H."/>
        </authorList>
    </citation>
    <scope>NUCLEOTIDE SEQUENCE</scope>
    <source>
        <strain evidence="2">CBHHK182m</strain>
    </source>
</reference>
<dbReference type="EMBL" id="JARKIB010000058">
    <property type="protein sequence ID" value="KAJ7752650.1"/>
    <property type="molecule type" value="Genomic_DNA"/>
</dbReference>
<gene>
    <name evidence="2" type="ORF">B0H16DRAFT_1723577</name>
</gene>
<protein>
    <submittedName>
        <fullName evidence="2">Uncharacterized protein</fullName>
    </submittedName>
</protein>
<organism evidence="2 3">
    <name type="scientific">Mycena metata</name>
    <dbReference type="NCBI Taxonomy" id="1033252"/>
    <lineage>
        <taxon>Eukaryota</taxon>
        <taxon>Fungi</taxon>
        <taxon>Dikarya</taxon>
        <taxon>Basidiomycota</taxon>
        <taxon>Agaricomycotina</taxon>
        <taxon>Agaricomycetes</taxon>
        <taxon>Agaricomycetidae</taxon>
        <taxon>Agaricales</taxon>
        <taxon>Marasmiineae</taxon>
        <taxon>Mycenaceae</taxon>
        <taxon>Mycena</taxon>
    </lineage>
</organism>